<evidence type="ECO:0000256" key="6">
    <source>
        <dbReference type="ARBA" id="ARBA00023180"/>
    </source>
</evidence>
<comment type="caution">
    <text evidence="7">The sequence shown here is derived from an EMBL/GenBank/DDBJ whole genome shotgun (WGS) entry which is preliminary data.</text>
</comment>
<keyword evidence="8" id="KW-1185">Reference proteome</keyword>
<reference evidence="7" key="1">
    <citation type="submission" date="2016-04" db="EMBL/GenBank/DDBJ databases">
        <authorList>
            <person name="Nguyen H.D."/>
            <person name="Samba Siva P."/>
            <person name="Cullis J."/>
            <person name="Levesque C.A."/>
            <person name="Hambleton S."/>
        </authorList>
    </citation>
    <scope>NUCLEOTIDE SEQUENCE</scope>
    <source>
        <strain evidence="7">DAOMC 236416</strain>
    </source>
</reference>
<keyword evidence="5" id="KW-0378">Hydrolase</keyword>
<accession>A0A177T8R8</accession>
<evidence type="ECO:0000256" key="4">
    <source>
        <dbReference type="ARBA" id="ARBA00022670"/>
    </source>
</evidence>
<evidence type="ECO:0000256" key="2">
    <source>
        <dbReference type="ARBA" id="ARBA00012446"/>
    </source>
</evidence>
<dbReference type="InterPro" id="IPR029058">
    <property type="entry name" value="AB_hydrolase_fold"/>
</dbReference>
<dbReference type="EC" id="3.4.16.5" evidence="2"/>
<sequence length="542" mass="59848">MKAAIFTTLLLQALMATTGLAQSFMPGLDFDPNAVHIEVGGSEEQSHVQEDLARAWAQDKLVVLSHPEHTQLSLRIKQIGRKQESWVQGGPLPMSSNDSFCDPTVNSWSGYIDMIDGKSIFFYFFESRNDPAKDPLVAWTNGGPGASSAIGLFQELGPCRLKVDEAGRSAPGPISNATEFNPHAWNSVANMIFVDQPVDVGYSYSRYGVSSFTSDAAALDMLSFVQLFLAAFPKHRNSDLYWTGESYAGRYLPVFASTIVDHNKAVRAKAARSGHKPDPSKEVNLKGVMIGNGWTSAARQLPLYYDFLCTKRGGLEPLVGISACKRMAVWKKKCTPWLLMSCVENWNADECGTAQAVCTNELMAAFVDTGRNVYNAMDLCTRSNKGDCYAIDGAILEFLNRDDVRAFLGAAPASEIGKYAEESRKVFKGFAETEDEFVDSVGFVSGLLENGVRVHAYAGTYDFICNWFGFRSIFWEMEWAGKEKLAAAKEKDWYVNGTRAGDSVTVENFTWSTVAEAGHLVPFDQPDRALHLFRSWLEGRSP</sequence>
<evidence type="ECO:0000313" key="8">
    <source>
        <dbReference type="Proteomes" id="UP000077521"/>
    </source>
</evidence>
<keyword evidence="6" id="KW-0325">Glycoprotein</keyword>
<gene>
    <name evidence="7" type="ORF">A4X13_0g3892</name>
</gene>
<dbReference type="Proteomes" id="UP000077521">
    <property type="component" value="Unassembled WGS sequence"/>
</dbReference>
<dbReference type="SUPFAM" id="SSF53474">
    <property type="entry name" value="alpha/beta-Hydrolases"/>
    <property type="match status" value="1"/>
</dbReference>
<dbReference type="PANTHER" id="PTHR11802:SF113">
    <property type="entry name" value="SERINE CARBOXYPEPTIDASE CTSA-4.1"/>
    <property type="match status" value="1"/>
</dbReference>
<proteinExistence type="inferred from homology"/>
<evidence type="ECO:0000256" key="3">
    <source>
        <dbReference type="ARBA" id="ARBA00022645"/>
    </source>
</evidence>
<dbReference type="Gene3D" id="1.10.287.410">
    <property type="match status" value="1"/>
</dbReference>
<dbReference type="InterPro" id="IPR001563">
    <property type="entry name" value="Peptidase_S10"/>
</dbReference>
<dbReference type="EMBL" id="LWDF02000236">
    <property type="protein sequence ID" value="KAE8251665.1"/>
    <property type="molecule type" value="Genomic_DNA"/>
</dbReference>
<dbReference type="GO" id="GO:0006508">
    <property type="term" value="P:proteolysis"/>
    <property type="evidence" value="ECO:0007669"/>
    <property type="project" value="UniProtKB-KW"/>
</dbReference>
<evidence type="ECO:0000313" key="7">
    <source>
        <dbReference type="EMBL" id="KAE8251665.1"/>
    </source>
</evidence>
<evidence type="ECO:0000256" key="1">
    <source>
        <dbReference type="ARBA" id="ARBA00009431"/>
    </source>
</evidence>
<protein>
    <recommendedName>
        <fullName evidence="2">carboxypeptidase C</fullName>
        <ecNumber evidence="2">3.4.16.5</ecNumber>
    </recommendedName>
</protein>
<dbReference type="Pfam" id="PF00450">
    <property type="entry name" value="Peptidase_S10"/>
    <property type="match status" value="1"/>
</dbReference>
<dbReference type="PANTHER" id="PTHR11802">
    <property type="entry name" value="SERINE PROTEASE FAMILY S10 SERINE CARBOXYPEPTIDASE"/>
    <property type="match status" value="1"/>
</dbReference>
<dbReference type="Gene3D" id="3.40.50.1820">
    <property type="entry name" value="alpha/beta hydrolase"/>
    <property type="match status" value="1"/>
</dbReference>
<dbReference type="GO" id="GO:0004185">
    <property type="term" value="F:serine-type carboxypeptidase activity"/>
    <property type="evidence" value="ECO:0007669"/>
    <property type="project" value="UniProtKB-EC"/>
</dbReference>
<dbReference type="GO" id="GO:0000324">
    <property type="term" value="C:fungal-type vacuole"/>
    <property type="evidence" value="ECO:0007669"/>
    <property type="project" value="TreeGrafter"/>
</dbReference>
<keyword evidence="4" id="KW-0645">Protease</keyword>
<evidence type="ECO:0000256" key="5">
    <source>
        <dbReference type="ARBA" id="ARBA00022801"/>
    </source>
</evidence>
<keyword evidence="3" id="KW-0121">Carboxypeptidase</keyword>
<organism evidence="7 8">
    <name type="scientific">Tilletia indica</name>
    <dbReference type="NCBI Taxonomy" id="43049"/>
    <lineage>
        <taxon>Eukaryota</taxon>
        <taxon>Fungi</taxon>
        <taxon>Dikarya</taxon>
        <taxon>Basidiomycota</taxon>
        <taxon>Ustilaginomycotina</taxon>
        <taxon>Exobasidiomycetes</taxon>
        <taxon>Tilletiales</taxon>
        <taxon>Tilletiaceae</taxon>
        <taxon>Tilletia</taxon>
    </lineage>
</organism>
<dbReference type="AlphaFoldDB" id="A0A177T8R8"/>
<name>A0A177T8R8_9BASI</name>
<reference evidence="7" key="2">
    <citation type="journal article" date="2019" name="IMA Fungus">
        <title>Genome sequencing and comparison of five Tilletia species to identify candidate genes for the detection of regulated species infecting wheat.</title>
        <authorList>
            <person name="Nguyen H.D.T."/>
            <person name="Sultana T."/>
            <person name="Kesanakurti P."/>
            <person name="Hambleton S."/>
        </authorList>
    </citation>
    <scope>NUCLEOTIDE SEQUENCE</scope>
    <source>
        <strain evidence="7">DAOMC 236416</strain>
    </source>
</reference>
<dbReference type="PRINTS" id="PR00724">
    <property type="entry name" value="CRBOXYPTASEC"/>
</dbReference>
<comment type="similarity">
    <text evidence="1">Belongs to the peptidase S10 family.</text>
</comment>